<dbReference type="EMBL" id="QTTT01000001">
    <property type="protein sequence ID" value="REF00399.1"/>
    <property type="molecule type" value="Genomic_DNA"/>
</dbReference>
<dbReference type="GO" id="GO:0004674">
    <property type="term" value="F:protein serine/threonine kinase activity"/>
    <property type="evidence" value="ECO:0007669"/>
    <property type="project" value="UniProtKB-KW"/>
</dbReference>
<dbReference type="PANTHER" id="PTHR35526:SF3">
    <property type="entry name" value="ANTI-SIGMA-F FACTOR RSBW"/>
    <property type="match status" value="1"/>
</dbReference>
<comment type="caution">
    <text evidence="4">The sequence shown here is derived from an EMBL/GenBank/DDBJ whole genome shotgun (WGS) entry which is preliminary data.</text>
</comment>
<dbReference type="PANTHER" id="PTHR35526">
    <property type="entry name" value="ANTI-SIGMA-F FACTOR RSBW-RELATED"/>
    <property type="match status" value="1"/>
</dbReference>
<keyword evidence="4" id="KW-0808">Transferase</keyword>
<dbReference type="Proteomes" id="UP000256661">
    <property type="component" value="Unassembled WGS sequence"/>
</dbReference>
<feature type="compositionally biased region" description="Basic and acidic residues" evidence="2">
    <location>
        <begin position="1"/>
        <end position="12"/>
    </location>
</feature>
<organism evidence="4 5">
    <name type="scientific">Thermomonospora umbrina</name>
    <dbReference type="NCBI Taxonomy" id="111806"/>
    <lineage>
        <taxon>Bacteria</taxon>
        <taxon>Bacillati</taxon>
        <taxon>Actinomycetota</taxon>
        <taxon>Actinomycetes</taxon>
        <taxon>Streptosporangiales</taxon>
        <taxon>Thermomonosporaceae</taxon>
        <taxon>Thermomonospora</taxon>
    </lineage>
</organism>
<dbReference type="InterPro" id="IPR036890">
    <property type="entry name" value="HATPase_C_sf"/>
</dbReference>
<keyword evidence="1" id="KW-0723">Serine/threonine-protein kinase</keyword>
<gene>
    <name evidence="4" type="ORF">DFJ69_5934</name>
</gene>
<evidence type="ECO:0000256" key="2">
    <source>
        <dbReference type="SAM" id="MobiDB-lite"/>
    </source>
</evidence>
<name>A0A3D9SX28_9ACTN</name>
<dbReference type="AlphaFoldDB" id="A0A3D9SX28"/>
<feature type="compositionally biased region" description="Gly residues" evidence="2">
    <location>
        <begin position="54"/>
        <end position="67"/>
    </location>
</feature>
<feature type="compositionally biased region" description="Low complexity" evidence="2">
    <location>
        <begin position="13"/>
        <end position="46"/>
    </location>
</feature>
<feature type="domain" description="Histidine kinase/HSP90-like ATPase" evidence="3">
    <location>
        <begin position="85"/>
        <end position="197"/>
    </location>
</feature>
<dbReference type="OrthoDB" id="3480218at2"/>
<evidence type="ECO:0000256" key="1">
    <source>
        <dbReference type="ARBA" id="ARBA00022527"/>
    </source>
</evidence>
<sequence>MGTKRLGADGRTPHGAWAGAAATGQTPTHPTTHPTGQWTGHAAGPGAAPPTGPTGPGGPVGGPGGPVGAPEGVREVSWELPGEVGSAARARALTRRALFLWRAEAPADVDDVVLMVDELVANAIIHGGGRVLLRLRLDGSALTCEVADDSPLIPRRARRDAGPGDWAETGRGLLLVAALADDHGTRPHGRGKAVWFTRPLSRAGPPPTADTLPPRTGEPHAAR</sequence>
<feature type="region of interest" description="Disordered" evidence="2">
    <location>
        <begin position="1"/>
        <end position="72"/>
    </location>
</feature>
<dbReference type="CDD" id="cd16936">
    <property type="entry name" value="HATPase_RsbW-like"/>
    <property type="match status" value="1"/>
</dbReference>
<keyword evidence="5" id="KW-1185">Reference proteome</keyword>
<accession>A0A3D9SX28</accession>
<dbReference type="Pfam" id="PF13581">
    <property type="entry name" value="HATPase_c_2"/>
    <property type="match status" value="1"/>
</dbReference>
<evidence type="ECO:0000259" key="3">
    <source>
        <dbReference type="Pfam" id="PF13581"/>
    </source>
</evidence>
<evidence type="ECO:0000313" key="4">
    <source>
        <dbReference type="EMBL" id="REF00399.1"/>
    </source>
</evidence>
<dbReference type="RefSeq" id="WP_116025557.1">
    <property type="nucleotide sequence ID" value="NZ_QTTT01000001.1"/>
</dbReference>
<dbReference type="InterPro" id="IPR003594">
    <property type="entry name" value="HATPase_dom"/>
</dbReference>
<dbReference type="InterPro" id="IPR050267">
    <property type="entry name" value="Anti-sigma-factor_SerPK"/>
</dbReference>
<evidence type="ECO:0000313" key="5">
    <source>
        <dbReference type="Proteomes" id="UP000256661"/>
    </source>
</evidence>
<reference evidence="4 5" key="1">
    <citation type="submission" date="2018-08" db="EMBL/GenBank/DDBJ databases">
        <title>Sequencing the genomes of 1000 actinobacteria strains.</title>
        <authorList>
            <person name="Klenk H.-P."/>
        </authorList>
    </citation>
    <scope>NUCLEOTIDE SEQUENCE [LARGE SCALE GENOMIC DNA]</scope>
    <source>
        <strain evidence="4 5">DSM 43927</strain>
    </source>
</reference>
<protein>
    <submittedName>
        <fullName evidence="4">Histidine kinase-like protein</fullName>
    </submittedName>
</protein>
<proteinExistence type="predicted"/>
<dbReference type="SUPFAM" id="SSF55874">
    <property type="entry name" value="ATPase domain of HSP90 chaperone/DNA topoisomerase II/histidine kinase"/>
    <property type="match status" value="1"/>
</dbReference>
<keyword evidence="4" id="KW-0418">Kinase</keyword>
<feature type="region of interest" description="Disordered" evidence="2">
    <location>
        <begin position="196"/>
        <end position="223"/>
    </location>
</feature>
<dbReference type="Gene3D" id="3.30.565.10">
    <property type="entry name" value="Histidine kinase-like ATPase, C-terminal domain"/>
    <property type="match status" value="1"/>
</dbReference>